<accession>A0ABY5EAE5</accession>
<dbReference type="RefSeq" id="WP_254577940.1">
    <property type="nucleotide sequence ID" value="NZ_CP100595.1"/>
</dbReference>
<dbReference type="EMBL" id="CP100595">
    <property type="protein sequence ID" value="UTJ07766.1"/>
    <property type="molecule type" value="Genomic_DNA"/>
</dbReference>
<keyword evidence="1" id="KW-1133">Transmembrane helix</keyword>
<evidence type="ECO:0000313" key="3">
    <source>
        <dbReference type="Proteomes" id="UP001060012"/>
    </source>
</evidence>
<reference evidence="2" key="1">
    <citation type="submission" date="2022-07" db="EMBL/GenBank/DDBJ databases">
        <title>Arcobacter roscoffensis sp. nov., a marine bacterium isolated from coastal seawater collected from Roscoff, France.</title>
        <authorList>
            <person name="Pascual J."/>
            <person name="Lepeaux C."/>
            <person name="Methner A."/>
            <person name="Overmann J."/>
        </authorList>
    </citation>
    <scope>NUCLEOTIDE SEQUENCE</scope>
    <source>
        <strain evidence="2">ARW1-2F2</strain>
    </source>
</reference>
<feature type="transmembrane region" description="Helical" evidence="1">
    <location>
        <begin position="77"/>
        <end position="95"/>
    </location>
</feature>
<evidence type="ECO:0000313" key="2">
    <source>
        <dbReference type="EMBL" id="UTJ07766.1"/>
    </source>
</evidence>
<name>A0ABY5EAE5_9BACT</name>
<sequence>MFKKIENQINEFTSGIKEAKGCDELMVYMNSSYVSSIKLLMFASSSFSLYARLLLFFIIANGGLLMFTSIGALPLDFTPFLVVTFALVAMMVFYTSHFKKILTSSIEGVKTKMKS</sequence>
<protein>
    <submittedName>
        <fullName evidence="2">Uncharacterized protein</fullName>
    </submittedName>
</protein>
<evidence type="ECO:0000256" key="1">
    <source>
        <dbReference type="SAM" id="Phobius"/>
    </source>
</evidence>
<proteinExistence type="predicted"/>
<organism evidence="2 3">
    <name type="scientific">Arcobacter roscoffensis</name>
    <dbReference type="NCBI Taxonomy" id="2961520"/>
    <lineage>
        <taxon>Bacteria</taxon>
        <taxon>Pseudomonadati</taxon>
        <taxon>Campylobacterota</taxon>
        <taxon>Epsilonproteobacteria</taxon>
        <taxon>Campylobacterales</taxon>
        <taxon>Arcobacteraceae</taxon>
        <taxon>Arcobacter</taxon>
    </lineage>
</organism>
<feature type="transmembrane region" description="Helical" evidence="1">
    <location>
        <begin position="49"/>
        <end position="71"/>
    </location>
</feature>
<keyword evidence="1" id="KW-0472">Membrane</keyword>
<dbReference type="Proteomes" id="UP001060012">
    <property type="component" value="Chromosome"/>
</dbReference>
<keyword evidence="3" id="KW-1185">Reference proteome</keyword>
<gene>
    <name evidence="2" type="ORF">NJU99_06630</name>
</gene>
<keyword evidence="1" id="KW-0812">Transmembrane</keyword>